<gene>
    <name evidence="1" type="ORF">SDC9_195052</name>
</gene>
<dbReference type="EMBL" id="VSSQ01108951">
    <property type="protein sequence ID" value="MPN47450.1"/>
    <property type="molecule type" value="Genomic_DNA"/>
</dbReference>
<protein>
    <submittedName>
        <fullName evidence="1">Uncharacterized protein</fullName>
    </submittedName>
</protein>
<name>A0A645I8J9_9ZZZZ</name>
<sequence>MLQVDRVAIGQQHDQNSVVLLLVEVAYLLLNARAVEPRAGEVDVRNAGKQRGELARVGFLPRGDAGKDWLVSIRHQPKQAEFRFSERKHIRFILRITFENDLI</sequence>
<evidence type="ECO:0000313" key="1">
    <source>
        <dbReference type="EMBL" id="MPN47450.1"/>
    </source>
</evidence>
<reference evidence="1" key="1">
    <citation type="submission" date="2019-08" db="EMBL/GenBank/DDBJ databases">
        <authorList>
            <person name="Kucharzyk K."/>
            <person name="Murdoch R.W."/>
            <person name="Higgins S."/>
            <person name="Loffler F."/>
        </authorList>
    </citation>
    <scope>NUCLEOTIDE SEQUENCE</scope>
</reference>
<dbReference type="AlphaFoldDB" id="A0A645I8J9"/>
<proteinExistence type="predicted"/>
<organism evidence="1">
    <name type="scientific">bioreactor metagenome</name>
    <dbReference type="NCBI Taxonomy" id="1076179"/>
    <lineage>
        <taxon>unclassified sequences</taxon>
        <taxon>metagenomes</taxon>
        <taxon>ecological metagenomes</taxon>
    </lineage>
</organism>
<comment type="caution">
    <text evidence="1">The sequence shown here is derived from an EMBL/GenBank/DDBJ whole genome shotgun (WGS) entry which is preliminary data.</text>
</comment>
<accession>A0A645I8J9</accession>